<dbReference type="PRINTS" id="PR00081">
    <property type="entry name" value="GDHRDH"/>
</dbReference>
<dbReference type="PRINTS" id="PR00080">
    <property type="entry name" value="SDRFAMILY"/>
</dbReference>
<dbReference type="Pfam" id="PF00106">
    <property type="entry name" value="adh_short"/>
    <property type="match status" value="1"/>
</dbReference>
<dbReference type="GO" id="GO:0016616">
    <property type="term" value="F:oxidoreductase activity, acting on the CH-OH group of donors, NAD or NADP as acceptor"/>
    <property type="evidence" value="ECO:0007669"/>
    <property type="project" value="TreeGrafter"/>
</dbReference>
<dbReference type="InterPro" id="IPR036291">
    <property type="entry name" value="NAD(P)-bd_dom_sf"/>
</dbReference>
<protein>
    <submittedName>
        <fullName evidence="4">NAD-dependent 15-hydroxyprostaglandin dehydrogenase</fullName>
    </submittedName>
</protein>
<dbReference type="InParanoid" id="A0A136J9R7"/>
<dbReference type="GO" id="GO:0005737">
    <property type="term" value="C:cytoplasm"/>
    <property type="evidence" value="ECO:0007669"/>
    <property type="project" value="TreeGrafter"/>
</dbReference>
<evidence type="ECO:0000256" key="1">
    <source>
        <dbReference type="ARBA" id="ARBA00006484"/>
    </source>
</evidence>
<name>A0A136J9R7_9PEZI</name>
<evidence type="ECO:0000313" key="5">
    <source>
        <dbReference type="Proteomes" id="UP000070501"/>
    </source>
</evidence>
<evidence type="ECO:0000256" key="2">
    <source>
        <dbReference type="ARBA" id="ARBA00023002"/>
    </source>
</evidence>
<dbReference type="PANTHER" id="PTHR44229:SF4">
    <property type="entry name" value="15-HYDROXYPROSTAGLANDIN DEHYDROGENASE [NAD(+)]"/>
    <property type="match status" value="1"/>
</dbReference>
<dbReference type="PANTHER" id="PTHR44229">
    <property type="entry name" value="15-HYDROXYPROSTAGLANDIN DEHYDROGENASE [NAD(+)]"/>
    <property type="match status" value="1"/>
</dbReference>
<keyword evidence="5" id="KW-1185">Reference proteome</keyword>
<dbReference type="AlphaFoldDB" id="A0A136J9R7"/>
<reference evidence="5" key="1">
    <citation type="submission" date="2016-02" db="EMBL/GenBank/DDBJ databases">
        <title>Draft genome sequence of Microdochium bolleyi, a fungal endophyte of beachgrass.</title>
        <authorList>
            <consortium name="DOE Joint Genome Institute"/>
            <person name="David A.S."/>
            <person name="May G."/>
            <person name="Haridas S."/>
            <person name="Lim J."/>
            <person name="Wang M."/>
            <person name="Labutti K."/>
            <person name="Lipzen A."/>
            <person name="Barry K."/>
            <person name="Grigoriev I.V."/>
        </authorList>
    </citation>
    <scope>NUCLEOTIDE SEQUENCE [LARGE SCALE GENOMIC DNA]</scope>
    <source>
        <strain evidence="5">J235TASD1</strain>
    </source>
</reference>
<dbReference type="SUPFAM" id="SSF51735">
    <property type="entry name" value="NAD(P)-binding Rossmann-fold domains"/>
    <property type="match status" value="1"/>
</dbReference>
<dbReference type="InterPro" id="IPR002347">
    <property type="entry name" value="SDR_fam"/>
</dbReference>
<dbReference type="Gene3D" id="3.40.50.720">
    <property type="entry name" value="NAD(P)-binding Rossmann-like Domain"/>
    <property type="match status" value="1"/>
</dbReference>
<accession>A0A136J9R7</accession>
<comment type="similarity">
    <text evidence="1 3">Belongs to the short-chain dehydrogenases/reductases (SDR) family.</text>
</comment>
<gene>
    <name evidence="4" type="ORF">Micbo1qcDRAFT_231536</name>
</gene>
<organism evidence="4 5">
    <name type="scientific">Microdochium bolleyi</name>
    <dbReference type="NCBI Taxonomy" id="196109"/>
    <lineage>
        <taxon>Eukaryota</taxon>
        <taxon>Fungi</taxon>
        <taxon>Dikarya</taxon>
        <taxon>Ascomycota</taxon>
        <taxon>Pezizomycotina</taxon>
        <taxon>Sordariomycetes</taxon>
        <taxon>Xylariomycetidae</taxon>
        <taxon>Xylariales</taxon>
        <taxon>Microdochiaceae</taxon>
        <taxon>Microdochium</taxon>
    </lineage>
</organism>
<dbReference type="OrthoDB" id="5296at2759"/>
<proteinExistence type="inferred from homology"/>
<dbReference type="Proteomes" id="UP000070501">
    <property type="component" value="Unassembled WGS sequence"/>
</dbReference>
<dbReference type="STRING" id="196109.A0A136J9R7"/>
<evidence type="ECO:0000313" key="4">
    <source>
        <dbReference type="EMBL" id="KXJ93927.1"/>
    </source>
</evidence>
<sequence length="315" mass="33566">MSRRSVQGKVALITGAGSGINYEFAKLLLSKGCSVMIGDLAVRPEAQALLDQYPLSSQQQPEAPNRHVSVALFHKTDVRSWPQLSALWAATLSAFSGRCDIVVPGAGLFEPAWSSFWQAPRTPTNQDSPSRDGDSDGGIGHYALLDVNLVHPIRLSQLAIGHWTTQKQQGDLIHVSSMAGRTAFLAAPMYIASKHGINGFVKSLGALRDSLGIRVSAVAPGAVNTPMWADDPTKASISDGGKDIALGPEEIALGMLELFEDPALGDGTILEVSLGKRFVVPLYTDVPPTIDPTPIDYGAQQERLLAGIKEHGLKV</sequence>
<dbReference type="EMBL" id="KQ964247">
    <property type="protein sequence ID" value="KXJ93927.1"/>
    <property type="molecule type" value="Genomic_DNA"/>
</dbReference>
<evidence type="ECO:0000256" key="3">
    <source>
        <dbReference type="RuleBase" id="RU000363"/>
    </source>
</evidence>
<keyword evidence="2" id="KW-0560">Oxidoreductase</keyword>